<comment type="similarity">
    <text evidence="7">Belongs to the Nudix hydrolase family.</text>
</comment>
<gene>
    <name evidence="9" type="ORF">E0F26_03865</name>
</gene>
<dbReference type="PROSITE" id="PS00893">
    <property type="entry name" value="NUDIX_BOX"/>
    <property type="match status" value="1"/>
</dbReference>
<dbReference type="Pfam" id="PF00293">
    <property type="entry name" value="NUDIX"/>
    <property type="match status" value="1"/>
</dbReference>
<feature type="domain" description="Nudix hydrolase" evidence="8">
    <location>
        <begin position="35"/>
        <end position="168"/>
    </location>
</feature>
<evidence type="ECO:0000256" key="6">
    <source>
        <dbReference type="ARBA" id="ARBA00023211"/>
    </source>
</evidence>
<dbReference type="RefSeq" id="WP_279242734.1">
    <property type="nucleotide sequence ID" value="NZ_CP036501.1"/>
</dbReference>
<protein>
    <submittedName>
        <fullName evidence="9">CoA pyrophosphatase</fullName>
    </submittedName>
</protein>
<evidence type="ECO:0000313" key="9">
    <source>
        <dbReference type="EMBL" id="UZP73933.1"/>
    </source>
</evidence>
<comment type="cofactor">
    <cofactor evidence="2">
        <name>Mg(2+)</name>
        <dbReference type="ChEBI" id="CHEBI:18420"/>
    </cofactor>
</comment>
<keyword evidence="4 7" id="KW-0378">Hydrolase</keyword>
<dbReference type="PANTHER" id="PTHR12992">
    <property type="entry name" value="NUDIX HYDROLASE"/>
    <property type="match status" value="1"/>
</dbReference>
<dbReference type="InterPro" id="IPR045121">
    <property type="entry name" value="CoAse"/>
</dbReference>
<keyword evidence="5" id="KW-0460">Magnesium</keyword>
<keyword evidence="10" id="KW-1185">Reference proteome</keyword>
<dbReference type="InterPro" id="IPR015797">
    <property type="entry name" value="NUDIX_hydrolase-like_dom_sf"/>
</dbReference>
<dbReference type="SUPFAM" id="SSF55811">
    <property type="entry name" value="Nudix"/>
    <property type="match status" value="1"/>
</dbReference>
<comment type="cofactor">
    <cofactor evidence="1">
        <name>Mn(2+)</name>
        <dbReference type="ChEBI" id="CHEBI:29035"/>
    </cofactor>
</comment>
<dbReference type="Proteomes" id="UP001317963">
    <property type="component" value="Chromosome"/>
</dbReference>
<dbReference type="InterPro" id="IPR000086">
    <property type="entry name" value="NUDIX_hydrolase_dom"/>
</dbReference>
<dbReference type="Gene3D" id="3.90.79.10">
    <property type="entry name" value="Nucleoside Triphosphate Pyrophosphohydrolase"/>
    <property type="match status" value="1"/>
</dbReference>
<accession>A0ABY6Q674</accession>
<keyword evidence="3" id="KW-0479">Metal-binding</keyword>
<organism evidence="9 10">
    <name type="scientific">Candidatus Paraluminiphilus aquimaris</name>
    <dbReference type="NCBI Taxonomy" id="2518994"/>
    <lineage>
        <taxon>Bacteria</taxon>
        <taxon>Pseudomonadati</taxon>
        <taxon>Pseudomonadota</taxon>
        <taxon>Gammaproteobacteria</taxon>
        <taxon>Cellvibrionales</taxon>
        <taxon>Halieaceae</taxon>
        <taxon>Candidatus Paraluminiphilus</taxon>
    </lineage>
</organism>
<dbReference type="PRINTS" id="PR00502">
    <property type="entry name" value="NUDIXFAMILY"/>
</dbReference>
<dbReference type="InterPro" id="IPR020476">
    <property type="entry name" value="Nudix_hydrolase"/>
</dbReference>
<dbReference type="EMBL" id="CP036501">
    <property type="protein sequence ID" value="UZP73933.1"/>
    <property type="molecule type" value="Genomic_DNA"/>
</dbReference>
<evidence type="ECO:0000256" key="1">
    <source>
        <dbReference type="ARBA" id="ARBA00001936"/>
    </source>
</evidence>
<evidence type="ECO:0000256" key="3">
    <source>
        <dbReference type="ARBA" id="ARBA00022723"/>
    </source>
</evidence>
<sequence length="212" mass="23390">MATPLTRFAYDERLRDYARGQLASFERIAQPLGDLKAAAVAVVLSSYDGLGSVLLTRRAKSLRAHSGQWALPGGRLDPGESAMDAALRELEEEVNLLLPANSILGVLDDYITRSGFRITPVVVWADRDTRGLKPNPSEVASIHSATFSDLAKDHVAKFHVNSDEGTEILSLQLTLDQIFAPTAAVLYQFREVVLMGRDTRVAHYDQPPFAWR</sequence>
<keyword evidence="6" id="KW-0464">Manganese</keyword>
<evidence type="ECO:0000259" key="8">
    <source>
        <dbReference type="PROSITE" id="PS51462"/>
    </source>
</evidence>
<proteinExistence type="inferred from homology"/>
<evidence type="ECO:0000256" key="7">
    <source>
        <dbReference type="RuleBase" id="RU003476"/>
    </source>
</evidence>
<dbReference type="PANTHER" id="PTHR12992:SF11">
    <property type="entry name" value="MITOCHONDRIAL COENZYME A DIPHOSPHATASE NUDT8"/>
    <property type="match status" value="1"/>
</dbReference>
<dbReference type="InterPro" id="IPR020084">
    <property type="entry name" value="NUDIX_hydrolase_CS"/>
</dbReference>
<name>A0ABY6Q674_9GAMM</name>
<evidence type="ECO:0000256" key="2">
    <source>
        <dbReference type="ARBA" id="ARBA00001946"/>
    </source>
</evidence>
<reference evidence="9 10" key="1">
    <citation type="submission" date="2019-02" db="EMBL/GenBank/DDBJ databases">
        <title>Halieaceae_genomes.</title>
        <authorList>
            <person name="Li S.-H."/>
        </authorList>
    </citation>
    <scope>NUCLEOTIDE SEQUENCE [LARGE SCALE GENOMIC DNA]</scope>
    <source>
        <strain evidence="9 10">JH123</strain>
    </source>
</reference>
<dbReference type="CDD" id="cd03426">
    <property type="entry name" value="NUDIX_CoAse_Nudt7"/>
    <property type="match status" value="1"/>
</dbReference>
<evidence type="ECO:0000256" key="5">
    <source>
        <dbReference type="ARBA" id="ARBA00022842"/>
    </source>
</evidence>
<evidence type="ECO:0000313" key="10">
    <source>
        <dbReference type="Proteomes" id="UP001317963"/>
    </source>
</evidence>
<dbReference type="PROSITE" id="PS51462">
    <property type="entry name" value="NUDIX"/>
    <property type="match status" value="1"/>
</dbReference>
<evidence type="ECO:0000256" key="4">
    <source>
        <dbReference type="ARBA" id="ARBA00022801"/>
    </source>
</evidence>